<dbReference type="InterPro" id="IPR015615">
    <property type="entry name" value="TGF-beta-rel"/>
</dbReference>
<dbReference type="PANTHER" id="PTHR11848:SF119">
    <property type="entry name" value="TGF-BETA FAMILY PROFILE DOMAIN-CONTAINING PROTEIN"/>
    <property type="match status" value="1"/>
</dbReference>
<keyword evidence="7" id="KW-0732">Signal</keyword>
<dbReference type="Proteomes" id="UP000694941">
    <property type="component" value="Unplaced"/>
</dbReference>
<organism evidence="9 10">
    <name type="scientific">Limulus polyphemus</name>
    <name type="common">Atlantic horseshoe crab</name>
    <dbReference type="NCBI Taxonomy" id="6850"/>
    <lineage>
        <taxon>Eukaryota</taxon>
        <taxon>Metazoa</taxon>
        <taxon>Ecdysozoa</taxon>
        <taxon>Arthropoda</taxon>
        <taxon>Chelicerata</taxon>
        <taxon>Merostomata</taxon>
        <taxon>Xiphosura</taxon>
        <taxon>Limulidae</taxon>
        <taxon>Limulus</taxon>
    </lineage>
</organism>
<comment type="similarity">
    <text evidence="2 6">Belongs to the TGF-beta family.</text>
</comment>
<keyword evidence="9" id="KW-1185">Reference proteome</keyword>
<dbReference type="PROSITE" id="PS51362">
    <property type="entry name" value="TGF_BETA_2"/>
    <property type="match status" value="1"/>
</dbReference>
<dbReference type="Gene3D" id="2.60.120.970">
    <property type="match status" value="1"/>
</dbReference>
<proteinExistence type="inferred from homology"/>
<dbReference type="RefSeq" id="XP_022246638.1">
    <property type="nucleotide sequence ID" value="XM_022390930.1"/>
</dbReference>
<evidence type="ECO:0000259" key="8">
    <source>
        <dbReference type="PROSITE" id="PS51362"/>
    </source>
</evidence>
<evidence type="ECO:0000256" key="6">
    <source>
        <dbReference type="RuleBase" id="RU000354"/>
    </source>
</evidence>
<dbReference type="SUPFAM" id="SSF57501">
    <property type="entry name" value="Cystine-knot cytokines"/>
    <property type="match status" value="1"/>
</dbReference>
<dbReference type="InterPro" id="IPR001839">
    <property type="entry name" value="TGF-b_C"/>
</dbReference>
<evidence type="ECO:0000256" key="2">
    <source>
        <dbReference type="ARBA" id="ARBA00006656"/>
    </source>
</evidence>
<evidence type="ECO:0000256" key="1">
    <source>
        <dbReference type="ARBA" id="ARBA00004613"/>
    </source>
</evidence>
<evidence type="ECO:0000313" key="9">
    <source>
        <dbReference type="Proteomes" id="UP000694941"/>
    </source>
</evidence>
<evidence type="ECO:0000256" key="5">
    <source>
        <dbReference type="ARBA" id="ARBA00023157"/>
    </source>
</evidence>
<accession>A0ABM1SSN2</accession>
<evidence type="ECO:0000313" key="10">
    <source>
        <dbReference type="RefSeq" id="XP_022246638.1"/>
    </source>
</evidence>
<keyword evidence="5" id="KW-1015">Disulfide bond</keyword>
<gene>
    <name evidence="10" type="primary">LOC106463444</name>
</gene>
<dbReference type="Pfam" id="PF00688">
    <property type="entry name" value="TGFb_propeptide"/>
    <property type="match status" value="1"/>
</dbReference>
<evidence type="ECO:0000256" key="7">
    <source>
        <dbReference type="SAM" id="SignalP"/>
    </source>
</evidence>
<sequence>MTKRCVRPAQALLLLCCVTMLVKTQPLSVETDDLPVREPRNKDDLDYIELEEEIERIKQHILSELGMESAPDSSQVNVTQSELDRVMEIYHRNTRNSIIQEALEEDKDNVVHKSYTFRDEAPLQFNFSDDFAQSRGLQTIFFPLDFSDHATNNTRGLTVDSAKLSVYKVRKGVHHQAVGRIGRSDAASNSEEPKEATVFIYQLQEPLHLKDPERLLVTAQQVLLDTDGWEVFDVAKAVETWVESPALNFGLHIECSECETFDFTFISMNSTELPNQFLSRNYKKGALLSYQAPGRAVLDIELIESSARIKRSKPNTGKRRMKYPFDCTSGKKTKLCCRYSMNVSFEELEWNWILKPKHFEAYFCKGKCVRNGKNYASNHAIIQNLMRKKKNRRKKIPRPCCAPKKMKPLDIVYFKNKSEVDTKQLRGMIVSQCSCA</sequence>
<dbReference type="Pfam" id="PF00019">
    <property type="entry name" value="TGF_beta"/>
    <property type="match status" value="1"/>
</dbReference>
<feature type="signal peptide" evidence="7">
    <location>
        <begin position="1"/>
        <end position="24"/>
    </location>
</feature>
<evidence type="ECO:0000256" key="4">
    <source>
        <dbReference type="ARBA" id="ARBA00023030"/>
    </source>
</evidence>
<dbReference type="InterPro" id="IPR029034">
    <property type="entry name" value="Cystine-knot_cytokine"/>
</dbReference>
<dbReference type="InterPro" id="IPR017948">
    <property type="entry name" value="TGFb_CS"/>
</dbReference>
<dbReference type="SMART" id="SM00204">
    <property type="entry name" value="TGFB"/>
    <property type="match status" value="1"/>
</dbReference>
<keyword evidence="3" id="KW-0964">Secreted</keyword>
<name>A0ABM1SSN2_LIMPO</name>
<feature type="chain" id="PRO_5047237076" evidence="7">
    <location>
        <begin position="25"/>
        <end position="436"/>
    </location>
</feature>
<dbReference type="GeneID" id="106463444"/>
<comment type="subcellular location">
    <subcellularLocation>
        <location evidence="1">Secreted</location>
    </subcellularLocation>
</comment>
<feature type="domain" description="TGF-beta family profile" evidence="8">
    <location>
        <begin position="317"/>
        <end position="436"/>
    </location>
</feature>
<protein>
    <submittedName>
        <fullName evidence="10">Bone morphogenetic protein 5-like</fullName>
    </submittedName>
</protein>
<evidence type="ECO:0000256" key="3">
    <source>
        <dbReference type="ARBA" id="ARBA00022525"/>
    </source>
</evidence>
<keyword evidence="4 6" id="KW-0339">Growth factor</keyword>
<reference evidence="10" key="1">
    <citation type="submission" date="2025-08" db="UniProtKB">
        <authorList>
            <consortium name="RefSeq"/>
        </authorList>
    </citation>
    <scope>IDENTIFICATION</scope>
    <source>
        <tissue evidence="10">Muscle</tissue>
    </source>
</reference>
<dbReference type="InterPro" id="IPR001111">
    <property type="entry name" value="TGF-b_propeptide"/>
</dbReference>
<dbReference type="PROSITE" id="PS00250">
    <property type="entry name" value="TGF_BETA_1"/>
    <property type="match status" value="1"/>
</dbReference>
<dbReference type="PANTHER" id="PTHR11848">
    <property type="entry name" value="TGF-BETA FAMILY"/>
    <property type="match status" value="1"/>
</dbReference>
<dbReference type="Gene3D" id="2.10.90.10">
    <property type="entry name" value="Cystine-knot cytokines"/>
    <property type="match status" value="1"/>
</dbReference>